<dbReference type="SUPFAM" id="SSF54060">
    <property type="entry name" value="His-Me finger endonucleases"/>
    <property type="match status" value="1"/>
</dbReference>
<dbReference type="Pfam" id="PF01663">
    <property type="entry name" value="Phosphodiest"/>
    <property type="match status" value="1"/>
</dbReference>
<sequence>MSQRYLDSIRNPQPYPASDTDNAPSRSHTPVAGPRNYSTPNNPPSRSRTPASVLELTNPKPYPSAQATYANPVLKPTAVKGGDNQAYYHDDDDKPKNKRLTKTRSTPRGTPPGSDAETRYAQPTNGYKGGSMSSINLALQVADGQPIKRETAFDVEAGPNPTPRTTSVDSRPKAASSALGSKPINTTSSSHPMTTREKREKMARAGGKDEEDWYDDDDDEVWYKRHEKLLWILCLVFFLVVIFFAIGLGLGLRNRGSGYSAGIFANTAGEECRFSCRNRAQYTSRSSNPLIVFAVDGLPGDLFNVEQDYARNIKRMSQCGVHSRDVVPSFASTTYPNLWTILTGRYPENHGVISDYIRSTVRSSRVFEPRVSQEYLDESQWYKAKPLWQTAREQGVITASHSWIGNNMQTYNNDEGQTINSKPNYYQRYSSSLSAQDMIDTVMRWIEQDDVEKIPQFISVYFNEPGDTIRQYGYNSPEANVALMEVDMAIGSLFDFLYDRQDLGCFNTMVLSPSALVNTTCGNGNSNVKFLDQELPNTRGFEMTPSYLNTFASIQVNDLDADDARDTNEELAAYLKCRFTAEGSVYTRDDLPARYHYSSDMIPDDVYVLMKDGKSFAMTPTNYEQQSCQYTSDGYDPSEVESKALFVGFGLSFRENYRASEFDTMDVYNLMTKLLGVTGEPNNGTDGALDHMLRSPGVFPTMSMEFALESTCTFANRDMAAYDTGCTCAPVNQNGPTAMERLEQVVMTASSSSAVRHIPFGAPSLLSSVNPDSSSCKLYQSSYVMVYDKTLAISKYASFTLTPGFNTVTMPTNCIITDTRLAVGENPSCDTYGPLESISLAPDIQQSFLLQPELSVGSADAGVITSNIIPIYSMFEADIWDQLTGLYRTWANLGSSRSINIVQGPIYDFNRDGVADPFSLISSSNAWAGQTVVPSHFFIIATRCANNTALDSCPVNGVETSAFILPHNNMGLPCQQTISLEGYLMEHRASVMDVERMSGLTFFSDWSMSDDVNTRRTITLKKTDIAYLPWTN</sequence>
<evidence type="ECO:0000256" key="2">
    <source>
        <dbReference type="ARBA" id="ARBA00023180"/>
    </source>
</evidence>
<dbReference type="EnsemblMetazoa" id="XM_030983037">
    <property type="protein sequence ID" value="XP_030838897"/>
    <property type="gene ID" value="LOC591232"/>
</dbReference>
<dbReference type="RefSeq" id="XP_030838897.1">
    <property type="nucleotide sequence ID" value="XM_030983037.1"/>
</dbReference>
<keyword evidence="7" id="KW-1185">Reference proteome</keyword>
<dbReference type="PANTHER" id="PTHR10151:SF114">
    <property type="entry name" value="ECTONUCLEOTIDE PYROPHOSPHATASE_PHOSPHODIESTERASE C27A7.3"/>
    <property type="match status" value="1"/>
</dbReference>
<feature type="domain" description="ENPP1-3/EXOG-like endonuclease/phosphodiesterase" evidence="5">
    <location>
        <begin position="780"/>
        <end position="1009"/>
    </location>
</feature>
<dbReference type="OrthoDB" id="415411at2759"/>
<protein>
    <recommendedName>
        <fullName evidence="5">ENPP1-3/EXOG-like endonuclease/phosphodiesterase domain-containing protein</fullName>
    </recommendedName>
</protein>
<evidence type="ECO:0000256" key="3">
    <source>
        <dbReference type="SAM" id="MobiDB-lite"/>
    </source>
</evidence>
<evidence type="ECO:0000259" key="5">
    <source>
        <dbReference type="SMART" id="SM00477"/>
    </source>
</evidence>
<dbReference type="OMA" id="WIGREGD"/>
<evidence type="ECO:0000256" key="4">
    <source>
        <dbReference type="SAM" id="Phobius"/>
    </source>
</evidence>
<dbReference type="Gene3D" id="3.40.570.10">
    <property type="entry name" value="Extracellular Endonuclease, subunit A"/>
    <property type="match status" value="1"/>
</dbReference>
<feature type="transmembrane region" description="Helical" evidence="4">
    <location>
        <begin position="229"/>
        <end position="252"/>
    </location>
</feature>
<proteinExistence type="predicted"/>
<reference evidence="6" key="2">
    <citation type="submission" date="2021-01" db="UniProtKB">
        <authorList>
            <consortium name="EnsemblMetazoa"/>
        </authorList>
    </citation>
    <scope>IDENTIFICATION</scope>
</reference>
<dbReference type="InterPro" id="IPR002591">
    <property type="entry name" value="Phosphodiest/P_Trfase"/>
</dbReference>
<dbReference type="Gene3D" id="3.40.720.10">
    <property type="entry name" value="Alkaline Phosphatase, subunit A"/>
    <property type="match status" value="1"/>
</dbReference>
<dbReference type="InterPro" id="IPR020821">
    <property type="entry name" value="ENPP1-3/EXOG-like_nuc-like"/>
</dbReference>
<keyword evidence="4" id="KW-0812">Transmembrane</keyword>
<dbReference type="InterPro" id="IPR044925">
    <property type="entry name" value="His-Me_finger_sf"/>
</dbReference>
<keyword evidence="2" id="KW-0325">Glycoprotein</keyword>
<dbReference type="KEGG" id="spu:591232"/>
<feature type="compositionally biased region" description="Polar residues" evidence="3">
    <location>
        <begin position="36"/>
        <end position="50"/>
    </location>
</feature>
<organism evidence="6 7">
    <name type="scientific">Strongylocentrotus purpuratus</name>
    <name type="common">Purple sea urchin</name>
    <dbReference type="NCBI Taxonomy" id="7668"/>
    <lineage>
        <taxon>Eukaryota</taxon>
        <taxon>Metazoa</taxon>
        <taxon>Echinodermata</taxon>
        <taxon>Eleutherozoa</taxon>
        <taxon>Echinozoa</taxon>
        <taxon>Echinoidea</taxon>
        <taxon>Euechinoidea</taxon>
        <taxon>Echinacea</taxon>
        <taxon>Camarodonta</taxon>
        <taxon>Echinidea</taxon>
        <taxon>Strongylocentrotidae</taxon>
        <taxon>Strongylocentrotus</taxon>
    </lineage>
</organism>
<feature type="compositionally biased region" description="Polar residues" evidence="3">
    <location>
        <begin position="183"/>
        <end position="193"/>
    </location>
</feature>
<dbReference type="GeneID" id="591232"/>
<feature type="region of interest" description="Disordered" evidence="3">
    <location>
        <begin position="151"/>
        <end position="199"/>
    </location>
</feature>
<dbReference type="Pfam" id="PF01223">
    <property type="entry name" value="Endonuclease_NS"/>
    <property type="match status" value="1"/>
</dbReference>
<dbReference type="GO" id="GO:0003676">
    <property type="term" value="F:nucleic acid binding"/>
    <property type="evidence" value="ECO:0007669"/>
    <property type="project" value="InterPro"/>
</dbReference>
<keyword evidence="4" id="KW-0472">Membrane</keyword>
<dbReference type="GO" id="GO:0046872">
    <property type="term" value="F:metal ion binding"/>
    <property type="evidence" value="ECO:0007669"/>
    <property type="project" value="InterPro"/>
</dbReference>
<dbReference type="AlphaFoldDB" id="A0A7M7SXN4"/>
<keyword evidence="1" id="KW-0378">Hydrolase</keyword>
<evidence type="ECO:0000313" key="7">
    <source>
        <dbReference type="Proteomes" id="UP000007110"/>
    </source>
</evidence>
<dbReference type="SMART" id="SM00477">
    <property type="entry name" value="NUC"/>
    <property type="match status" value="1"/>
</dbReference>
<evidence type="ECO:0000256" key="1">
    <source>
        <dbReference type="ARBA" id="ARBA00022801"/>
    </source>
</evidence>
<dbReference type="CDD" id="cd16018">
    <property type="entry name" value="Enpp"/>
    <property type="match status" value="1"/>
</dbReference>
<dbReference type="GO" id="GO:0016787">
    <property type="term" value="F:hydrolase activity"/>
    <property type="evidence" value="ECO:0000318"/>
    <property type="project" value="GO_Central"/>
</dbReference>
<feature type="region of interest" description="Disordered" evidence="3">
    <location>
        <begin position="1"/>
        <end position="132"/>
    </location>
</feature>
<dbReference type="InParanoid" id="A0A7M7SXN4"/>
<evidence type="ECO:0000313" key="6">
    <source>
        <dbReference type="EnsemblMetazoa" id="XP_030838897"/>
    </source>
</evidence>
<name>A0A7M7SXN4_STRPU</name>
<feature type="compositionally biased region" description="Polar residues" evidence="3">
    <location>
        <begin position="121"/>
        <end position="132"/>
    </location>
</feature>
<dbReference type="SUPFAM" id="SSF53649">
    <property type="entry name" value="Alkaline phosphatase-like"/>
    <property type="match status" value="1"/>
</dbReference>
<dbReference type="InterPro" id="IPR001604">
    <property type="entry name" value="Endo_G_ENPP1-like_dom"/>
</dbReference>
<keyword evidence="4" id="KW-1133">Transmembrane helix</keyword>
<dbReference type="InterPro" id="IPR017850">
    <property type="entry name" value="Alkaline_phosphatase_core_sf"/>
</dbReference>
<dbReference type="InterPro" id="IPR044929">
    <property type="entry name" value="DNA/RNA_non-sp_Endonuclease_sf"/>
</dbReference>
<feature type="compositionally biased region" description="Polar residues" evidence="3">
    <location>
        <begin position="19"/>
        <end position="28"/>
    </location>
</feature>
<accession>A0A7M7SXN4</accession>
<reference evidence="7" key="1">
    <citation type="submission" date="2015-02" db="EMBL/GenBank/DDBJ databases">
        <title>Genome sequencing for Strongylocentrotus purpuratus.</title>
        <authorList>
            <person name="Murali S."/>
            <person name="Liu Y."/>
            <person name="Vee V."/>
            <person name="English A."/>
            <person name="Wang M."/>
            <person name="Skinner E."/>
            <person name="Han Y."/>
            <person name="Muzny D.M."/>
            <person name="Worley K.C."/>
            <person name="Gibbs R.A."/>
        </authorList>
    </citation>
    <scope>NUCLEOTIDE SEQUENCE</scope>
</reference>
<dbReference type="PANTHER" id="PTHR10151">
    <property type="entry name" value="ECTONUCLEOTIDE PYROPHOSPHATASE/PHOSPHODIESTERASE"/>
    <property type="match status" value="1"/>
</dbReference>
<dbReference type="Proteomes" id="UP000007110">
    <property type="component" value="Unassembled WGS sequence"/>
</dbReference>